<organism evidence="1 2">
    <name type="scientific">Haematococcus lacustris</name>
    <name type="common">Green alga</name>
    <name type="synonym">Haematococcus pluvialis</name>
    <dbReference type="NCBI Taxonomy" id="44745"/>
    <lineage>
        <taxon>Eukaryota</taxon>
        <taxon>Viridiplantae</taxon>
        <taxon>Chlorophyta</taxon>
        <taxon>core chlorophytes</taxon>
        <taxon>Chlorophyceae</taxon>
        <taxon>CS clade</taxon>
        <taxon>Chlamydomonadales</taxon>
        <taxon>Haematococcaceae</taxon>
        <taxon>Haematococcus</taxon>
    </lineage>
</organism>
<protein>
    <submittedName>
        <fullName evidence="1">Uncharacterized protein</fullName>
    </submittedName>
</protein>
<evidence type="ECO:0000313" key="2">
    <source>
        <dbReference type="Proteomes" id="UP000485058"/>
    </source>
</evidence>
<name>A0A699YQU8_HAELA</name>
<evidence type="ECO:0000313" key="1">
    <source>
        <dbReference type="EMBL" id="GFH12543.1"/>
    </source>
</evidence>
<comment type="caution">
    <text evidence="1">The sequence shown here is derived from an EMBL/GenBank/DDBJ whole genome shotgun (WGS) entry which is preliminary data.</text>
</comment>
<feature type="non-terminal residue" evidence="1">
    <location>
        <position position="163"/>
    </location>
</feature>
<proteinExistence type="predicted"/>
<gene>
    <name evidence="1" type="ORF">HaLaN_08253</name>
</gene>
<sequence length="163" mass="17393">MMAGAAYHVWSRQPIVQAMVRPSTSGSGVYYHADTDISTFSLRTFSLLFPTGKVEQGVPQRATCEAGGGIAKGVMGTLPPGVPNVAAILRHGGTQQGQDQGLQEWRSIQDTVTLTFKAFFDALKSQTHTHAGQACMQMCLHGRSRAPPCTSSSRLVQPFEAAG</sequence>
<reference evidence="1 2" key="1">
    <citation type="submission" date="2020-02" db="EMBL/GenBank/DDBJ databases">
        <title>Draft genome sequence of Haematococcus lacustris strain NIES-144.</title>
        <authorList>
            <person name="Morimoto D."/>
            <person name="Nakagawa S."/>
            <person name="Yoshida T."/>
            <person name="Sawayama S."/>
        </authorList>
    </citation>
    <scope>NUCLEOTIDE SEQUENCE [LARGE SCALE GENOMIC DNA]</scope>
    <source>
        <strain evidence="1 2">NIES-144</strain>
    </source>
</reference>
<dbReference type="EMBL" id="BLLF01000513">
    <property type="protein sequence ID" value="GFH12543.1"/>
    <property type="molecule type" value="Genomic_DNA"/>
</dbReference>
<feature type="non-terminal residue" evidence="1">
    <location>
        <position position="1"/>
    </location>
</feature>
<keyword evidence="2" id="KW-1185">Reference proteome</keyword>
<accession>A0A699YQU8</accession>
<dbReference type="Proteomes" id="UP000485058">
    <property type="component" value="Unassembled WGS sequence"/>
</dbReference>
<dbReference type="AlphaFoldDB" id="A0A699YQU8"/>